<name>A0A5C6W2R8_9BACI</name>
<evidence type="ECO:0000313" key="1">
    <source>
        <dbReference type="EMBL" id="TXC91207.1"/>
    </source>
</evidence>
<evidence type="ECO:0000313" key="2">
    <source>
        <dbReference type="Proteomes" id="UP000321363"/>
    </source>
</evidence>
<dbReference type="Pfam" id="PF09986">
    <property type="entry name" value="DUF2225"/>
    <property type="match status" value="1"/>
</dbReference>
<accession>A0A5C6W2R8</accession>
<gene>
    <name evidence="1" type="ORF">FS935_09935</name>
</gene>
<dbReference type="OrthoDB" id="9780343at2"/>
<sequence>MEKNLDYLYDRKVDCYSCKTSYTTKKVLSRYIRAHNHDTDFCSFYVTTKINPLLYYVHVCPSCGFSSTEESSNYFPPMTMEAIQEKISTNWNNKFYCDERSLETAINSYKLAIYCATIKKEKNIALAGLYLRLSWLYRTEEINIAEEQRFIRLALEEYLKSYMNSDYSETHLSEVKLLYIIGELSRRVDNHVQATRYFSRVIEKQKDTVEKGIVQMAKDRWSEMREQKSG</sequence>
<proteinExistence type="predicted"/>
<organism evidence="1 2">
    <name type="scientific">Metabacillus litoralis</name>
    <dbReference type="NCBI Taxonomy" id="152268"/>
    <lineage>
        <taxon>Bacteria</taxon>
        <taxon>Bacillati</taxon>
        <taxon>Bacillota</taxon>
        <taxon>Bacilli</taxon>
        <taxon>Bacillales</taxon>
        <taxon>Bacillaceae</taxon>
        <taxon>Metabacillus</taxon>
    </lineage>
</organism>
<comment type="caution">
    <text evidence="1">The sequence shown here is derived from an EMBL/GenBank/DDBJ whole genome shotgun (WGS) entry which is preliminary data.</text>
</comment>
<dbReference type="EMBL" id="VOQF01000005">
    <property type="protein sequence ID" value="TXC91207.1"/>
    <property type="molecule type" value="Genomic_DNA"/>
</dbReference>
<reference evidence="1 2" key="1">
    <citation type="journal article" date="2005" name="Int. J. Syst. Evol. Microbiol.">
        <title>Bacillus litoralis sp. nov., isolated from a tidal flat of the Yellow Sea in Korea.</title>
        <authorList>
            <person name="Yoon J.H."/>
            <person name="Oh T.K."/>
        </authorList>
    </citation>
    <scope>NUCLEOTIDE SEQUENCE [LARGE SCALE GENOMIC DNA]</scope>
    <source>
        <strain evidence="1 2">SW-211</strain>
    </source>
</reference>
<dbReference type="RefSeq" id="WP_146948074.1">
    <property type="nucleotide sequence ID" value="NZ_VOQF01000005.1"/>
</dbReference>
<dbReference type="InterPro" id="IPR018708">
    <property type="entry name" value="DUF2225"/>
</dbReference>
<keyword evidence="2" id="KW-1185">Reference proteome</keyword>
<dbReference type="AlphaFoldDB" id="A0A5C6W2R8"/>
<dbReference type="Proteomes" id="UP000321363">
    <property type="component" value="Unassembled WGS sequence"/>
</dbReference>
<protein>
    <submittedName>
        <fullName evidence="1">DUF2225 domain-containing protein</fullName>
    </submittedName>
</protein>